<reference evidence="1" key="1">
    <citation type="submission" date="2018-05" db="EMBL/GenBank/DDBJ databases">
        <authorList>
            <person name="Lanie J.A."/>
            <person name="Ng W.-L."/>
            <person name="Kazmierczak K.M."/>
            <person name="Andrzejewski T.M."/>
            <person name="Davidsen T.M."/>
            <person name="Wayne K.J."/>
            <person name="Tettelin H."/>
            <person name="Glass J.I."/>
            <person name="Rusch D."/>
            <person name="Podicherti R."/>
            <person name="Tsui H.-C.T."/>
            <person name="Winkler M.E."/>
        </authorList>
    </citation>
    <scope>NUCLEOTIDE SEQUENCE</scope>
</reference>
<organism evidence="1">
    <name type="scientific">marine metagenome</name>
    <dbReference type="NCBI Taxonomy" id="408172"/>
    <lineage>
        <taxon>unclassified sequences</taxon>
        <taxon>metagenomes</taxon>
        <taxon>ecological metagenomes</taxon>
    </lineage>
</organism>
<dbReference type="AlphaFoldDB" id="A0A382JY66"/>
<dbReference type="EMBL" id="UINC01076784">
    <property type="protein sequence ID" value="SVC16272.1"/>
    <property type="molecule type" value="Genomic_DNA"/>
</dbReference>
<proteinExistence type="predicted"/>
<name>A0A382JY66_9ZZZZ</name>
<gene>
    <name evidence="1" type="ORF">METZ01_LOCUS269126</name>
</gene>
<feature type="non-terminal residue" evidence="1">
    <location>
        <position position="1"/>
    </location>
</feature>
<evidence type="ECO:0000313" key="1">
    <source>
        <dbReference type="EMBL" id="SVC16272.1"/>
    </source>
</evidence>
<accession>A0A382JY66</accession>
<protein>
    <submittedName>
        <fullName evidence="1">Uncharacterized protein</fullName>
    </submittedName>
</protein>
<feature type="non-terminal residue" evidence="1">
    <location>
        <position position="68"/>
    </location>
</feature>
<sequence length="68" mass="7766">VDSLRAENGNKPPIWDLSDLYQGVDDPKIGRDLDLITKHSIIFEEKYKGKIVSENLTAEFLESVLVEY</sequence>